<comment type="caution">
    <text evidence="2">The sequence shown here is derived from an EMBL/GenBank/DDBJ whole genome shotgun (WGS) entry which is preliminary data.</text>
</comment>
<dbReference type="Proteomes" id="UP000006222">
    <property type="component" value="Unassembled WGS sequence"/>
</dbReference>
<dbReference type="SUPFAM" id="SSF52317">
    <property type="entry name" value="Class I glutamine amidotransferase-like"/>
    <property type="match status" value="1"/>
</dbReference>
<dbReference type="Gene3D" id="3.40.50.880">
    <property type="match status" value="1"/>
</dbReference>
<dbReference type="Pfam" id="PF06283">
    <property type="entry name" value="ThuA"/>
    <property type="match status" value="1"/>
</dbReference>
<organism evidence="2 3">
    <name type="scientific">Rhodopirellula baltica WH47</name>
    <dbReference type="NCBI Taxonomy" id="991778"/>
    <lineage>
        <taxon>Bacteria</taxon>
        <taxon>Pseudomonadati</taxon>
        <taxon>Planctomycetota</taxon>
        <taxon>Planctomycetia</taxon>
        <taxon>Pirellulales</taxon>
        <taxon>Pirellulaceae</taxon>
        <taxon>Rhodopirellula</taxon>
    </lineage>
</organism>
<proteinExistence type="predicted"/>
<dbReference type="InterPro" id="IPR029010">
    <property type="entry name" value="ThuA-like"/>
</dbReference>
<reference evidence="2 3" key="1">
    <citation type="journal article" date="2013" name="Mar. Genomics">
        <title>Expression of sulfatases in Rhodopirellula baltica and the diversity of sulfatases in the genus Rhodopirellula.</title>
        <authorList>
            <person name="Wegner C.E."/>
            <person name="Richter-Heitmann T."/>
            <person name="Klindworth A."/>
            <person name="Klockow C."/>
            <person name="Richter M."/>
            <person name="Achstetter T."/>
            <person name="Glockner F.O."/>
            <person name="Harder J."/>
        </authorList>
    </citation>
    <scope>NUCLEOTIDE SEQUENCE [LARGE SCALE GENOMIC DNA]</scope>
    <source>
        <strain evidence="2 3">WH47</strain>
    </source>
</reference>
<evidence type="ECO:0000313" key="2">
    <source>
        <dbReference type="EMBL" id="EGF23999.1"/>
    </source>
</evidence>
<name>F2B268_RHOBT</name>
<feature type="domain" description="ThuA-like" evidence="1">
    <location>
        <begin position="79"/>
        <end position="318"/>
    </location>
</feature>
<dbReference type="AlphaFoldDB" id="F2B268"/>
<dbReference type="PANTHER" id="PTHR40469:SF2">
    <property type="entry name" value="GALACTOSE-BINDING DOMAIN-LIKE SUPERFAMILY PROTEIN"/>
    <property type="match status" value="1"/>
</dbReference>
<dbReference type="PATRIC" id="fig|991778.3.peg.6430"/>
<accession>F2B268</accession>
<evidence type="ECO:0000313" key="3">
    <source>
        <dbReference type="Proteomes" id="UP000006222"/>
    </source>
</evidence>
<protein>
    <recommendedName>
        <fullName evidence="1">ThuA-like domain-containing protein</fullName>
    </recommendedName>
</protein>
<gene>
    <name evidence="2" type="ORF">RBWH47_01886</name>
</gene>
<evidence type="ECO:0000259" key="1">
    <source>
        <dbReference type="Pfam" id="PF06283"/>
    </source>
</evidence>
<dbReference type="InterPro" id="IPR029062">
    <property type="entry name" value="Class_I_gatase-like"/>
</dbReference>
<dbReference type="PANTHER" id="PTHR40469">
    <property type="entry name" value="SECRETED GLYCOSYL HYDROLASE"/>
    <property type="match status" value="1"/>
</dbReference>
<sequence length="330" mass="36833">MERIPVGLEFSRKHLTPTKYPTGRLQYETFRSFDSTQAHITMQKFILLAFAAILSPFFVASATHGEDAAASSETKPLQVLLVAGGCCHDYTSQTKILKEGLEERINAKVTVVLSDNTTTRARFDIYESDDWADGYDVVIHDECSADVIEKPYVNRILKQHLDGVPAVNLHCAMHSYRWDDFRQPVKDGADNAGWYEMLGLQSTGHGPKFPIDIKHLDKHPITAGMEDWTTINEELYNNIRVFDGASALIQGVQETPPNKKQLKQDPNAKSKEATAVVAWTNEYGPNKTRIFSTSLGHQNETVADARYMDLVSRGVLWAAGQLDETTASAE</sequence>
<dbReference type="EMBL" id="AFAR01000321">
    <property type="protein sequence ID" value="EGF23999.1"/>
    <property type="molecule type" value="Genomic_DNA"/>
</dbReference>